<dbReference type="RefSeq" id="WP_186994612.1">
    <property type="nucleotide sequence ID" value="NZ_JACOQG010000007.1"/>
</dbReference>
<evidence type="ECO:0000313" key="4">
    <source>
        <dbReference type="EMBL" id="MBC5779288.1"/>
    </source>
</evidence>
<evidence type="ECO:0000256" key="1">
    <source>
        <dbReference type="ARBA" id="ARBA00022679"/>
    </source>
</evidence>
<dbReference type="InterPro" id="IPR016181">
    <property type="entry name" value="Acyl_CoA_acyltransferase"/>
</dbReference>
<protein>
    <submittedName>
        <fullName evidence="4">GNAT family N-acetyltransferase</fullName>
    </submittedName>
</protein>
<keyword evidence="1" id="KW-0808">Transferase</keyword>
<accession>A0ABR7IGZ7</accession>
<dbReference type="InterPro" id="IPR050680">
    <property type="entry name" value="YpeA/RimI_acetyltransf"/>
</dbReference>
<dbReference type="PANTHER" id="PTHR43420">
    <property type="entry name" value="ACETYLTRANSFERASE"/>
    <property type="match status" value="1"/>
</dbReference>
<comment type="caution">
    <text evidence="4">The sequence shown here is derived from an EMBL/GenBank/DDBJ whole genome shotgun (WGS) entry which is preliminary data.</text>
</comment>
<evidence type="ECO:0000259" key="3">
    <source>
        <dbReference type="PROSITE" id="PS51186"/>
    </source>
</evidence>
<keyword evidence="5" id="KW-1185">Reference proteome</keyword>
<dbReference type="InterPro" id="IPR000182">
    <property type="entry name" value="GNAT_dom"/>
</dbReference>
<feature type="domain" description="N-acetyltransferase" evidence="3">
    <location>
        <begin position="120"/>
        <end position="258"/>
    </location>
</feature>
<dbReference type="SUPFAM" id="SSF55729">
    <property type="entry name" value="Acyl-CoA N-acyltransferases (Nat)"/>
    <property type="match status" value="1"/>
</dbReference>
<name>A0ABR7IGZ7_9FIRM</name>
<dbReference type="Proteomes" id="UP000649826">
    <property type="component" value="Unassembled WGS sequence"/>
</dbReference>
<evidence type="ECO:0000313" key="5">
    <source>
        <dbReference type="Proteomes" id="UP000649826"/>
    </source>
</evidence>
<dbReference type="PROSITE" id="PS51186">
    <property type="entry name" value="GNAT"/>
    <property type="match status" value="1"/>
</dbReference>
<reference evidence="4 5" key="1">
    <citation type="submission" date="2020-08" db="EMBL/GenBank/DDBJ databases">
        <title>Genome public.</title>
        <authorList>
            <person name="Liu C."/>
            <person name="Sun Q."/>
        </authorList>
    </citation>
    <scope>NUCLEOTIDE SEQUENCE [LARGE SCALE GENOMIC DNA]</scope>
    <source>
        <strain evidence="4 5">M29</strain>
    </source>
</reference>
<dbReference type="EMBL" id="JACOQG010000007">
    <property type="protein sequence ID" value="MBC5779288.1"/>
    <property type="molecule type" value="Genomic_DNA"/>
</dbReference>
<dbReference type="PANTHER" id="PTHR43420:SF12">
    <property type="entry name" value="N-ACETYLTRANSFERASE DOMAIN-CONTAINING PROTEIN"/>
    <property type="match status" value="1"/>
</dbReference>
<dbReference type="Pfam" id="PF24553">
    <property type="entry name" value="Rv0428c_C"/>
    <property type="match status" value="1"/>
</dbReference>
<dbReference type="InterPro" id="IPR056935">
    <property type="entry name" value="Rv0428c-like_C"/>
</dbReference>
<proteinExistence type="predicted"/>
<sequence>METTIKQIEDMSLNAWPSHKMELYDGWILRFSYFYTHRTNSVEQFGNSTLTWREKIPFCESEYKRLGSPAVFKISPLVSPDFDYVLENRGYAIQHTTNVMAMSLKTARIDCPYPNVSFCENIPLEWIESLFRLKNTTNPIHRKVVPSMYQSILKETICASVSIDGQIIATGLGILDRDYIGLYAIHVKKEYRRQGYARQICTGLLKEGIKKGAQNAYLQVVEGNKNARALYRSLGFQQLYTYWFRVQPDENGNFPPEK</sequence>
<gene>
    <name evidence="4" type="ORF">H8Z82_06385</name>
</gene>
<dbReference type="Gene3D" id="3.40.630.30">
    <property type="match status" value="1"/>
</dbReference>
<organism evidence="4 5">
    <name type="scientific">Blautia difficilis</name>
    <dbReference type="NCBI Taxonomy" id="2763027"/>
    <lineage>
        <taxon>Bacteria</taxon>
        <taxon>Bacillati</taxon>
        <taxon>Bacillota</taxon>
        <taxon>Clostridia</taxon>
        <taxon>Lachnospirales</taxon>
        <taxon>Lachnospiraceae</taxon>
        <taxon>Blautia</taxon>
    </lineage>
</organism>
<keyword evidence="2" id="KW-0012">Acyltransferase</keyword>
<dbReference type="CDD" id="cd04301">
    <property type="entry name" value="NAT_SF"/>
    <property type="match status" value="1"/>
</dbReference>
<evidence type="ECO:0000256" key="2">
    <source>
        <dbReference type="ARBA" id="ARBA00023315"/>
    </source>
</evidence>